<evidence type="ECO:0000313" key="1">
    <source>
        <dbReference type="EMBL" id="GLB50101.1"/>
    </source>
</evidence>
<keyword evidence="2" id="KW-1185">Reference proteome</keyword>
<organism evidence="1 2">
    <name type="scientific">Neptunitalea lumnitzerae</name>
    <dbReference type="NCBI Taxonomy" id="2965509"/>
    <lineage>
        <taxon>Bacteria</taxon>
        <taxon>Pseudomonadati</taxon>
        <taxon>Bacteroidota</taxon>
        <taxon>Flavobacteriia</taxon>
        <taxon>Flavobacteriales</taxon>
        <taxon>Flavobacteriaceae</taxon>
        <taxon>Neptunitalea</taxon>
    </lineage>
</organism>
<evidence type="ECO:0008006" key="3">
    <source>
        <dbReference type="Google" id="ProtNLM"/>
    </source>
</evidence>
<accession>A0ABQ5ML04</accession>
<sequence>MNKFLFFLSALFLFQNCNESKQKKSIVKKIEISNDREKTKKSLTTKEEMIDSLKQIKIHWDSIPICKLPIDTDMIENGEIKLKKYCCSPNCHQEFNLNELDVMFSVNTEYETKANHYDNGHPSKKQGYFGLRLPDIDNNRVLLFSYYEGEASDYKTCTIELQIFNDKNVLVDKMIIQDGLYYECGWKRTFSISKNYSLTVNDLSYCAELGDVNVEKYDEIEIVSRYKISNEERIKKISESILKPLK</sequence>
<gene>
    <name evidence="1" type="ORF">Y10_24690</name>
</gene>
<dbReference type="Proteomes" id="UP001143543">
    <property type="component" value="Unassembled WGS sequence"/>
</dbReference>
<proteinExistence type="predicted"/>
<evidence type="ECO:0000313" key="2">
    <source>
        <dbReference type="Proteomes" id="UP001143543"/>
    </source>
</evidence>
<protein>
    <recommendedName>
        <fullName evidence="3">Lipoprotein</fullName>
    </recommendedName>
</protein>
<dbReference type="EMBL" id="BRVO01000003">
    <property type="protein sequence ID" value="GLB50101.1"/>
    <property type="molecule type" value="Genomic_DNA"/>
</dbReference>
<comment type="caution">
    <text evidence="1">The sequence shown here is derived from an EMBL/GenBank/DDBJ whole genome shotgun (WGS) entry which is preliminary data.</text>
</comment>
<reference evidence="1" key="1">
    <citation type="submission" date="2022-07" db="EMBL/GenBank/DDBJ databases">
        <title>Taxonomy of Novel Oxalotrophic and Methylotrophic Bacteria.</title>
        <authorList>
            <person name="Sahin N."/>
            <person name="Tani A."/>
        </authorList>
    </citation>
    <scope>NUCLEOTIDE SEQUENCE</scope>
    <source>
        <strain evidence="1">Y10</strain>
    </source>
</reference>
<name>A0ABQ5ML04_9FLAO</name>